<accession>A0A9D1SDM0</accession>
<evidence type="ECO:0000256" key="8">
    <source>
        <dbReference type="ARBA" id="ARBA00023196"/>
    </source>
</evidence>
<dbReference type="Gene3D" id="1.10.287.80">
    <property type="entry name" value="ATP synthase, gamma subunit, helix hairpin domain"/>
    <property type="match status" value="2"/>
</dbReference>
<reference evidence="11" key="1">
    <citation type="submission" date="2020-10" db="EMBL/GenBank/DDBJ databases">
        <authorList>
            <person name="Gilroy R."/>
        </authorList>
    </citation>
    <scope>NUCLEOTIDE SEQUENCE</scope>
    <source>
        <strain evidence="11">USAMLcec3-3695</strain>
    </source>
</reference>
<keyword evidence="10" id="KW-1003">Cell membrane</keyword>
<evidence type="ECO:0000256" key="3">
    <source>
        <dbReference type="ARBA" id="ARBA00007681"/>
    </source>
</evidence>
<keyword evidence="9 10" id="KW-0066">ATP synthesis</keyword>
<comment type="subunit">
    <text evidence="10">F-type ATPases have 2 components, CF(1) - the catalytic core - and CF(0) - the membrane proton channel. CF(1) has five subunits: alpha(3), beta(3), gamma(1), delta(1), epsilon(1). CF(0) has three main subunits: a, b and c.</text>
</comment>
<dbReference type="PRINTS" id="PR00126">
    <property type="entry name" value="ATPASEGAMMA"/>
</dbReference>
<name>A0A9D1SDM0_9FIRM</name>
<dbReference type="CDD" id="cd12151">
    <property type="entry name" value="F1-ATPase_gamma"/>
    <property type="match status" value="1"/>
</dbReference>
<dbReference type="GO" id="GO:0046933">
    <property type="term" value="F:proton-transporting ATP synthase activity, rotational mechanism"/>
    <property type="evidence" value="ECO:0007669"/>
    <property type="project" value="UniProtKB-UniRule"/>
</dbReference>
<comment type="function">
    <text evidence="1 10">Produces ATP from ADP in the presence of a proton gradient across the membrane. The gamma chain is believed to be important in regulating ATPase activity and the flow of protons through the CF(0) complex.</text>
</comment>
<dbReference type="InterPro" id="IPR035968">
    <property type="entry name" value="ATP_synth_F1_ATPase_gsu"/>
</dbReference>
<evidence type="ECO:0000256" key="10">
    <source>
        <dbReference type="HAMAP-Rule" id="MF_00815"/>
    </source>
</evidence>
<dbReference type="Gene3D" id="3.40.1380.10">
    <property type="match status" value="1"/>
</dbReference>
<dbReference type="PROSITE" id="PS00153">
    <property type="entry name" value="ATPASE_GAMMA"/>
    <property type="match status" value="1"/>
</dbReference>
<evidence type="ECO:0000256" key="9">
    <source>
        <dbReference type="ARBA" id="ARBA00023310"/>
    </source>
</evidence>
<dbReference type="Proteomes" id="UP000824109">
    <property type="component" value="Unassembled WGS sequence"/>
</dbReference>
<dbReference type="GO" id="GO:0005524">
    <property type="term" value="F:ATP binding"/>
    <property type="evidence" value="ECO:0007669"/>
    <property type="project" value="UniProtKB-UniRule"/>
</dbReference>
<evidence type="ECO:0000256" key="4">
    <source>
        <dbReference type="ARBA" id="ARBA00022448"/>
    </source>
</evidence>
<evidence type="ECO:0000256" key="7">
    <source>
        <dbReference type="ARBA" id="ARBA00023136"/>
    </source>
</evidence>
<evidence type="ECO:0000256" key="5">
    <source>
        <dbReference type="ARBA" id="ARBA00022781"/>
    </source>
</evidence>
<protein>
    <recommendedName>
        <fullName evidence="10">ATP synthase gamma chain</fullName>
    </recommendedName>
    <alternativeName>
        <fullName evidence="10">ATP synthase F1 sector gamma subunit</fullName>
    </alternativeName>
    <alternativeName>
        <fullName evidence="10">F-ATPase gamma subunit</fullName>
    </alternativeName>
</protein>
<dbReference type="EMBL" id="DVNB01000003">
    <property type="protein sequence ID" value="HIU56256.1"/>
    <property type="molecule type" value="Genomic_DNA"/>
</dbReference>
<keyword evidence="6 10" id="KW-0406">Ion transport</keyword>
<dbReference type="Pfam" id="PF00231">
    <property type="entry name" value="ATP-synt"/>
    <property type="match status" value="1"/>
</dbReference>
<comment type="similarity">
    <text evidence="3 10">Belongs to the ATPase gamma chain family.</text>
</comment>
<reference evidence="11" key="2">
    <citation type="journal article" date="2021" name="PeerJ">
        <title>Extensive microbial diversity within the chicken gut microbiome revealed by metagenomics and culture.</title>
        <authorList>
            <person name="Gilroy R."/>
            <person name="Ravi A."/>
            <person name="Getino M."/>
            <person name="Pursley I."/>
            <person name="Horton D.L."/>
            <person name="Alikhan N.F."/>
            <person name="Baker D."/>
            <person name="Gharbi K."/>
            <person name="Hall N."/>
            <person name="Watson M."/>
            <person name="Adriaenssens E.M."/>
            <person name="Foster-Nyarko E."/>
            <person name="Jarju S."/>
            <person name="Secka A."/>
            <person name="Antonio M."/>
            <person name="Oren A."/>
            <person name="Chaudhuri R.R."/>
            <person name="La Ragione R."/>
            <person name="Hildebrand F."/>
            <person name="Pallen M.J."/>
        </authorList>
    </citation>
    <scope>NUCLEOTIDE SEQUENCE</scope>
    <source>
        <strain evidence="11">USAMLcec3-3695</strain>
    </source>
</reference>
<evidence type="ECO:0000256" key="2">
    <source>
        <dbReference type="ARBA" id="ARBA00004170"/>
    </source>
</evidence>
<keyword evidence="4 10" id="KW-0813">Transport</keyword>
<dbReference type="GO" id="GO:0045259">
    <property type="term" value="C:proton-transporting ATP synthase complex"/>
    <property type="evidence" value="ECO:0007669"/>
    <property type="project" value="UniProtKB-KW"/>
</dbReference>
<comment type="subcellular location">
    <subcellularLocation>
        <location evidence="10">Cell membrane</location>
        <topology evidence="10">Peripheral membrane protein</topology>
    </subcellularLocation>
    <subcellularLocation>
        <location evidence="2">Membrane</location>
        <topology evidence="2">Peripheral membrane protein</topology>
    </subcellularLocation>
</comment>
<organism evidence="11 12">
    <name type="scientific">Candidatus Ornithomonoglobus merdipullorum</name>
    <dbReference type="NCBI Taxonomy" id="2840895"/>
    <lineage>
        <taxon>Bacteria</taxon>
        <taxon>Bacillati</taxon>
        <taxon>Bacillota</taxon>
        <taxon>Clostridia</taxon>
        <taxon>Candidatus Ornithomonoglobus</taxon>
    </lineage>
</organism>
<dbReference type="InterPro" id="IPR023632">
    <property type="entry name" value="ATP_synth_F1_gsu_CS"/>
</dbReference>
<dbReference type="SUPFAM" id="SSF52943">
    <property type="entry name" value="ATP synthase (F1-ATPase), gamma subunit"/>
    <property type="match status" value="1"/>
</dbReference>
<dbReference type="GO" id="GO:0005886">
    <property type="term" value="C:plasma membrane"/>
    <property type="evidence" value="ECO:0007669"/>
    <property type="project" value="UniProtKB-SubCell"/>
</dbReference>
<dbReference type="InterPro" id="IPR000131">
    <property type="entry name" value="ATP_synth_F1_gsu"/>
</dbReference>
<dbReference type="HAMAP" id="MF_00815">
    <property type="entry name" value="ATP_synth_gamma_bact"/>
    <property type="match status" value="1"/>
</dbReference>
<evidence type="ECO:0000313" key="11">
    <source>
        <dbReference type="EMBL" id="HIU56256.1"/>
    </source>
</evidence>
<keyword evidence="5 10" id="KW-0375">Hydrogen ion transport</keyword>
<evidence type="ECO:0000256" key="1">
    <source>
        <dbReference type="ARBA" id="ARBA00003456"/>
    </source>
</evidence>
<dbReference type="AlphaFoldDB" id="A0A9D1SDM0"/>
<dbReference type="PANTHER" id="PTHR11693">
    <property type="entry name" value="ATP SYNTHASE GAMMA CHAIN"/>
    <property type="match status" value="1"/>
</dbReference>
<gene>
    <name evidence="10 11" type="primary">atpG</name>
    <name evidence="11" type="ORF">IAA61_00420</name>
</gene>
<keyword evidence="8 10" id="KW-0139">CF(1)</keyword>
<dbReference type="NCBIfam" id="TIGR01146">
    <property type="entry name" value="ATPsyn_F1gamma"/>
    <property type="match status" value="1"/>
</dbReference>
<evidence type="ECO:0000256" key="6">
    <source>
        <dbReference type="ARBA" id="ARBA00023065"/>
    </source>
</evidence>
<dbReference type="GO" id="GO:0042777">
    <property type="term" value="P:proton motive force-driven plasma membrane ATP synthesis"/>
    <property type="evidence" value="ECO:0007669"/>
    <property type="project" value="UniProtKB-UniRule"/>
</dbReference>
<comment type="caution">
    <text evidence="11">The sequence shown here is derived from an EMBL/GenBank/DDBJ whole genome shotgun (WGS) entry which is preliminary data.</text>
</comment>
<evidence type="ECO:0000313" key="12">
    <source>
        <dbReference type="Proteomes" id="UP000824109"/>
    </source>
</evidence>
<dbReference type="PANTHER" id="PTHR11693:SF22">
    <property type="entry name" value="ATP SYNTHASE SUBUNIT GAMMA, MITOCHONDRIAL"/>
    <property type="match status" value="1"/>
</dbReference>
<keyword evidence="7 10" id="KW-0472">Membrane</keyword>
<proteinExistence type="inferred from homology"/>
<sequence>MANLSEIQERINSIKDTMKITNAMYMISTNKLRRAKQALENTEPYFNKLDDIIASVLTHAPHISHVIFGNLANLPQEKRRKGFVVITADKGMAGAYNHNVLKLAENIIKQPRRTYELYVIGQVGENYFRRRSYCIDETFHYTAQNPSLSRARKIGERLIDKYMDNELDEVYIVYTRMVSPTVMEPVVTRILPLSRDDYSADGEYATVPMFPSPEAVLSSVAPICVTGYIYSALVESYCCEQNSRVNAMQAATDAGSEMLHDLSVQFNRVRQAKITQEITEVVGGAKALKRKSK</sequence>